<name>A0A6G1IHE1_9PLEO</name>
<evidence type="ECO:0000256" key="3">
    <source>
        <dbReference type="SAM" id="SignalP"/>
    </source>
</evidence>
<proteinExistence type="predicted"/>
<sequence>MYSTLLVGALLSLCTTTLAQVTDPATLGASIKYEKNYSLLPPCVNQCVWDIGDDDTDKIGGDVAIHLSCSAPYPNGCYCRPQSASIAHAFISSCATYPCSTPAQTDIEAGTSVYQSYCSAAFGAAYTPEHVEQGAVPTSATTAGQSSGGKNYRLEGASGTGTSSETTSSPASSGDEKIAGLSKAAFIGVVVSASCSIIGSLFGIGFKVYKHKKQTKMQQQQHMAATGVSCTTKV</sequence>
<evidence type="ECO:0000256" key="2">
    <source>
        <dbReference type="SAM" id="Phobius"/>
    </source>
</evidence>
<dbReference type="AlphaFoldDB" id="A0A6G1IHE1"/>
<accession>A0A6G1IHE1</accession>
<reference evidence="4" key="1">
    <citation type="journal article" date="2020" name="Stud. Mycol.">
        <title>101 Dothideomycetes genomes: a test case for predicting lifestyles and emergence of pathogens.</title>
        <authorList>
            <person name="Haridas S."/>
            <person name="Albert R."/>
            <person name="Binder M."/>
            <person name="Bloem J."/>
            <person name="Labutti K."/>
            <person name="Salamov A."/>
            <person name="Andreopoulos B."/>
            <person name="Baker S."/>
            <person name="Barry K."/>
            <person name="Bills G."/>
            <person name="Bluhm B."/>
            <person name="Cannon C."/>
            <person name="Castanera R."/>
            <person name="Culley D."/>
            <person name="Daum C."/>
            <person name="Ezra D."/>
            <person name="Gonzalez J."/>
            <person name="Henrissat B."/>
            <person name="Kuo A."/>
            <person name="Liang C."/>
            <person name="Lipzen A."/>
            <person name="Lutzoni F."/>
            <person name="Magnuson J."/>
            <person name="Mondo S."/>
            <person name="Nolan M."/>
            <person name="Ohm R."/>
            <person name="Pangilinan J."/>
            <person name="Park H.-J."/>
            <person name="Ramirez L."/>
            <person name="Alfaro M."/>
            <person name="Sun H."/>
            <person name="Tritt A."/>
            <person name="Yoshinaga Y."/>
            <person name="Zwiers L.-H."/>
            <person name="Turgeon B."/>
            <person name="Goodwin S."/>
            <person name="Spatafora J."/>
            <person name="Crous P."/>
            <person name="Grigoriev I."/>
        </authorList>
    </citation>
    <scope>NUCLEOTIDE SEQUENCE</scope>
    <source>
        <strain evidence="4">CBS 122367</strain>
    </source>
</reference>
<dbReference type="Proteomes" id="UP000799291">
    <property type="component" value="Unassembled WGS sequence"/>
</dbReference>
<evidence type="ECO:0000313" key="5">
    <source>
        <dbReference type="Proteomes" id="UP000799291"/>
    </source>
</evidence>
<organism evidence="4 5">
    <name type="scientific">Lentithecium fluviatile CBS 122367</name>
    <dbReference type="NCBI Taxonomy" id="1168545"/>
    <lineage>
        <taxon>Eukaryota</taxon>
        <taxon>Fungi</taxon>
        <taxon>Dikarya</taxon>
        <taxon>Ascomycota</taxon>
        <taxon>Pezizomycotina</taxon>
        <taxon>Dothideomycetes</taxon>
        <taxon>Pleosporomycetidae</taxon>
        <taxon>Pleosporales</taxon>
        <taxon>Massarineae</taxon>
        <taxon>Lentitheciaceae</taxon>
        <taxon>Lentithecium</taxon>
    </lineage>
</organism>
<evidence type="ECO:0008006" key="6">
    <source>
        <dbReference type="Google" id="ProtNLM"/>
    </source>
</evidence>
<feature type="transmembrane region" description="Helical" evidence="2">
    <location>
        <begin position="185"/>
        <end position="209"/>
    </location>
</feature>
<evidence type="ECO:0000313" key="4">
    <source>
        <dbReference type="EMBL" id="KAF2677319.1"/>
    </source>
</evidence>
<keyword evidence="2" id="KW-0472">Membrane</keyword>
<gene>
    <name evidence="4" type="ORF">K458DRAFT_436626</name>
</gene>
<dbReference type="EMBL" id="MU005623">
    <property type="protein sequence ID" value="KAF2677319.1"/>
    <property type="molecule type" value="Genomic_DNA"/>
</dbReference>
<dbReference type="OrthoDB" id="3783580at2759"/>
<feature type="signal peptide" evidence="3">
    <location>
        <begin position="1"/>
        <end position="19"/>
    </location>
</feature>
<keyword evidence="3" id="KW-0732">Signal</keyword>
<evidence type="ECO:0000256" key="1">
    <source>
        <dbReference type="SAM" id="MobiDB-lite"/>
    </source>
</evidence>
<keyword evidence="2" id="KW-1133">Transmembrane helix</keyword>
<feature type="chain" id="PRO_5026134356" description="Extracellular membrane protein CFEM domain-containing protein" evidence="3">
    <location>
        <begin position="20"/>
        <end position="234"/>
    </location>
</feature>
<feature type="compositionally biased region" description="Low complexity" evidence="1">
    <location>
        <begin position="155"/>
        <end position="173"/>
    </location>
</feature>
<keyword evidence="5" id="KW-1185">Reference proteome</keyword>
<feature type="region of interest" description="Disordered" evidence="1">
    <location>
        <begin position="136"/>
        <end position="174"/>
    </location>
</feature>
<protein>
    <recommendedName>
        <fullName evidence="6">Extracellular membrane protein CFEM domain-containing protein</fullName>
    </recommendedName>
</protein>
<feature type="compositionally biased region" description="Polar residues" evidence="1">
    <location>
        <begin position="136"/>
        <end position="149"/>
    </location>
</feature>
<keyword evidence="2" id="KW-0812">Transmembrane</keyword>